<evidence type="ECO:0000256" key="2">
    <source>
        <dbReference type="ARBA" id="ARBA00022694"/>
    </source>
</evidence>
<dbReference type="GO" id="GO:0030488">
    <property type="term" value="P:tRNA methylation"/>
    <property type="evidence" value="ECO:0007669"/>
    <property type="project" value="TreeGrafter"/>
</dbReference>
<dbReference type="OrthoDB" id="73997at2759"/>
<keyword evidence="2" id="KW-0819">tRNA processing</keyword>
<evidence type="ECO:0000259" key="5">
    <source>
        <dbReference type="Pfam" id="PF25150"/>
    </source>
</evidence>
<accession>A0A8H7R7E3</accession>
<dbReference type="InterPro" id="IPR016024">
    <property type="entry name" value="ARM-type_fold"/>
</dbReference>
<name>A0A8H7R7E3_9FUNG</name>
<dbReference type="SUPFAM" id="SSF48371">
    <property type="entry name" value="ARM repeat"/>
    <property type="match status" value="1"/>
</dbReference>
<dbReference type="PANTHER" id="PTHR14387:SF0">
    <property type="entry name" value="DUF2428 DOMAIN-CONTAINING PROTEIN"/>
    <property type="match status" value="1"/>
</dbReference>
<feature type="domain" description="DUF2428" evidence="4">
    <location>
        <begin position="1039"/>
        <end position="1295"/>
    </location>
</feature>
<dbReference type="Proteomes" id="UP000650833">
    <property type="component" value="Unassembled WGS sequence"/>
</dbReference>
<evidence type="ECO:0000313" key="8">
    <source>
        <dbReference type="Proteomes" id="UP000650833"/>
    </source>
</evidence>
<evidence type="ECO:0000313" key="7">
    <source>
        <dbReference type="EMBL" id="KAG2205886.1"/>
    </source>
</evidence>
<feature type="domain" description="tRNA (32-2'-O)-methyltransferase regulator THADA-like TPR repeats region" evidence="5">
    <location>
        <begin position="591"/>
        <end position="888"/>
    </location>
</feature>
<evidence type="ECO:0000259" key="6">
    <source>
        <dbReference type="Pfam" id="PF25151"/>
    </source>
</evidence>
<gene>
    <name evidence="7" type="ORF">INT46_000796</name>
</gene>
<dbReference type="EMBL" id="JAEPRC010000164">
    <property type="protein sequence ID" value="KAG2205886.1"/>
    <property type="molecule type" value="Genomic_DNA"/>
</dbReference>
<dbReference type="GO" id="GO:0005829">
    <property type="term" value="C:cytosol"/>
    <property type="evidence" value="ECO:0007669"/>
    <property type="project" value="TreeGrafter"/>
</dbReference>
<dbReference type="Pfam" id="PF25150">
    <property type="entry name" value="TPR_Trm732"/>
    <property type="match status" value="1"/>
</dbReference>
<keyword evidence="8" id="KW-1185">Reference proteome</keyword>
<protein>
    <recommendedName>
        <fullName evidence="9">DUF2428 domain-containing protein</fullName>
    </recommendedName>
</protein>
<dbReference type="Pfam" id="PF25151">
    <property type="entry name" value="TPR_Trm732_C"/>
    <property type="match status" value="1"/>
</dbReference>
<dbReference type="InterPro" id="IPR019442">
    <property type="entry name" value="THADA/TRM732_DUF2428"/>
</dbReference>
<comment type="caution">
    <text evidence="7">The sequence shown here is derived from an EMBL/GenBank/DDBJ whole genome shotgun (WGS) entry which is preliminary data.</text>
</comment>
<evidence type="ECO:0000256" key="3">
    <source>
        <dbReference type="SAM" id="MobiDB-lite"/>
    </source>
</evidence>
<organism evidence="7 8">
    <name type="scientific">Mucor plumbeus</name>
    <dbReference type="NCBI Taxonomy" id="97098"/>
    <lineage>
        <taxon>Eukaryota</taxon>
        <taxon>Fungi</taxon>
        <taxon>Fungi incertae sedis</taxon>
        <taxon>Mucoromycota</taxon>
        <taxon>Mucoromycotina</taxon>
        <taxon>Mucoromycetes</taxon>
        <taxon>Mucorales</taxon>
        <taxon>Mucorineae</taxon>
        <taxon>Mucoraceae</taxon>
        <taxon>Mucor</taxon>
    </lineage>
</organism>
<feature type="domain" description="tRNA (32-2'-O)-methyltransferase regulator THADA-like C-terminal TPR repeats region" evidence="6">
    <location>
        <begin position="1297"/>
        <end position="1454"/>
    </location>
</feature>
<feature type="compositionally biased region" description="Acidic residues" evidence="3">
    <location>
        <begin position="1072"/>
        <end position="1090"/>
    </location>
</feature>
<dbReference type="Pfam" id="PF10350">
    <property type="entry name" value="DUF2428"/>
    <property type="match status" value="1"/>
</dbReference>
<feature type="region of interest" description="Disordered" evidence="3">
    <location>
        <begin position="1059"/>
        <end position="1092"/>
    </location>
</feature>
<dbReference type="InterPro" id="IPR056842">
    <property type="entry name" value="THADA-like_TPR_C"/>
</dbReference>
<comment type="similarity">
    <text evidence="1">Belongs to the THADA family.</text>
</comment>
<proteinExistence type="inferred from homology"/>
<evidence type="ECO:0000259" key="4">
    <source>
        <dbReference type="Pfam" id="PF10350"/>
    </source>
</evidence>
<evidence type="ECO:0008006" key="9">
    <source>
        <dbReference type="Google" id="ProtNLM"/>
    </source>
</evidence>
<reference evidence="7" key="1">
    <citation type="submission" date="2020-12" db="EMBL/GenBank/DDBJ databases">
        <title>Metabolic potential, ecology and presence of endohyphal bacteria is reflected in genomic diversity of Mucoromycotina.</title>
        <authorList>
            <person name="Muszewska A."/>
            <person name="Okrasinska A."/>
            <person name="Steczkiewicz K."/>
            <person name="Drgas O."/>
            <person name="Orlowska M."/>
            <person name="Perlinska-Lenart U."/>
            <person name="Aleksandrzak-Piekarczyk T."/>
            <person name="Szatraj K."/>
            <person name="Zielenkiewicz U."/>
            <person name="Pilsyk S."/>
            <person name="Malc E."/>
            <person name="Mieczkowski P."/>
            <person name="Kruszewska J.S."/>
            <person name="Biernat P."/>
            <person name="Pawlowska J."/>
        </authorList>
    </citation>
    <scope>NUCLEOTIDE SEQUENCE</scope>
    <source>
        <strain evidence="7">CBS 226.32</strain>
    </source>
</reference>
<dbReference type="InterPro" id="IPR051954">
    <property type="entry name" value="tRNA_methyltransferase_THADA"/>
</dbReference>
<evidence type="ECO:0000256" key="1">
    <source>
        <dbReference type="ARBA" id="ARBA00010409"/>
    </source>
</evidence>
<sequence length="2018" mass="228408">MEKSRKGLKPVKLPAPVFASWKKIIESYVDANVNQELIPAVVSLQKLILAEDASYDKQAACIKESVKLMQKNVANAAKLEPHEILQIKFIVEVIASLGYFAACENLSRRTFIPLIEASYKCTTGTDVKLKDYYMQYTSNSSNNEPSFEGKPLSQKALAIYATLNFPLGHDLIVNNYRHTLQFLVKGLQHAQYELTNHKNNANVDQLMNDIQFTVKTLLVLLSRQLEVAPRMFEKVELKTIDHTQDEDVILLGDLLQTLLDLCIDTDTFIKECNQVAGMAISAVINLANNVEFARDWVLGWFFTTDSNAIVDHIANSLGEFRPRDDLVSKEGWSRRDAPMVFALRGLVSSLRKEIVMLDCPSDITLVPYIANSPTRNLYEIIFSSINLFCARADLDSSCKVIAFESMATWLQQAKEIMEKCTKNDTILMDSVSGPIQPKNMNVLIQYVWDHWDDPIDSIQHKVRTIFELSLSTLQIKTTFYHQQEEYNQFVHALLKNLLAMDWHRKVKYSLLNMLVEKVNTEEFLKAEPRLMEKCLFAMDSLILCPQVTFFILAFLYRRIQDTIPGYEKFKGHNGKIKDTDDVLVKQATREWIELWVLPLLQCLTAPSELLRKNTSGFLLQPLFKISSQAFWYVIRILEDLENPLWTQGQLDPNLRLNAFIAVLKSGRGLDIVDGTAYTDSITTKENQISIETLKLAIYHSDSQVRMDVLGLLCESRKATAQVTSTELDMLQLFIPLNMNSTAPEFRQQMCAHLSKILFRLRGNLYSQYRNYKSLLIYAEKSTTNAIKREDALLDAQDILTTIDQAKSFLYWLCDHVAESLYPGASYQRVATALRILSVTIKIFGVTELPPIEGFTDQQPDFPFTMPIANPRLSKILVDVFMNPYDFNRVQAFEILCQFPSPLPGIEAKSDVQDLLWWGLNNVVSTRAGESDSGAMVFRLIFTKYVMGLGFDLSPEQNAATVASTKTSSSSKSLTDAPIIFTERLLDLLEKQINVAKTNLLLASQQHPMHGTLLALQYVFQEIDYNSTNIKRNFAKWRKTHTRAIELIHITCNTVMPVLSDASPEGNVPTDYREEEEEDDDDDEDGLEGDDSGPKHQVILSCCWRAVKEASSLLQVIIAKAPASAQASDNTILTHQDLVKSGSLFHHLLTSIRHRGAFSAVYPAYVSLNTRLLTSRDPSIAQLPAEWLQENLDSLTSSNISITRRSAGLPLCILAIVSSEPSVKKELLSKAIKYLMQLASAEPPIDADQRIDLPQVHAYNIMRTIFMDSKLGTHVLEYASEGFSLAINGFSSHSWAIRNCSVMLFSTLLQRTFGTKRTRDEHSNVNTLTGREFFVRFPDLHPYLLKELSIAVDQLLKNSLAASVHPGLYPILTLLSRMQPSNTEDGDEKETILTPFIPLVMPCAASAIYKTREMAARALVPLVLDVVPTIKQLIHISNTTTQNEIHGRLLQVQFLLRGHFYSANSNESSAQFINDMPQMMMGLLDLLREKRFCNMNSALLLNVISEFFFETKWMTTANGNDKATSSKLIELSNDKFTDLRNTAKDYCNNTIKSDTISGIGSYLVRESMVNIIVNGTLNKPNANVDDLLFLLGDHDYEVRLLVLQKLLNYYNINEEIASECVSGINQLQSILVQRTFAGEDSLNCYVLTAKLLMSLNSKEPYPSNTKLPFTLEEYWNQLVVQFSEKRALSVTESVLPLLGALLAQILRQTSHSNWVQQCLVTWSGYIEKYSQKNITLPLREAVVKSLKFTSTQVFLSEFDQSVEDARVTAALAITQLLQDDDIDVRDDTANIVSEALNLKAPVHHERALELVHRYLISRFSKSDLLETTLSASLVGENSLQSIWENELSQSKALFAKENPNIYKEDLIDLQWANVDLDVLHLKRACELKNFDSLKSRIQQLSLFGTVLKTMSRTLMQNGPYGITSRANIFLAAYSTIESLHLDLETLDKMKSVPKELVQLINDLSYSLYELKKSWVHPVLWDLLRGDDGLYAKTKRFVKYHSKTVVFNNMFLLAPDSRKL</sequence>
<dbReference type="InterPro" id="IPR056843">
    <property type="entry name" value="THADA-like_TPR"/>
</dbReference>
<dbReference type="PANTHER" id="PTHR14387">
    <property type="entry name" value="THADA/DEATH RECEPTOR INTERACTING PROTEIN"/>
    <property type="match status" value="1"/>
</dbReference>